<proteinExistence type="predicted"/>
<protein>
    <submittedName>
        <fullName evidence="1">Uncharacterized protein</fullName>
    </submittedName>
</protein>
<sequence>MRARTDQSFSEFLLRLTVKHCYDAISEESIIKEIFPSLQENVTTTKYVTERAILASINAHVDNLNDKLISLFQVKSRYLIALTQ</sequence>
<dbReference type="Proteomes" id="UP000824120">
    <property type="component" value="Chromosome 7"/>
</dbReference>
<accession>A0A9J5Y3S5</accession>
<gene>
    <name evidence="1" type="ORF">H5410_036531</name>
</gene>
<dbReference type="EMBL" id="JACXVP010000007">
    <property type="protein sequence ID" value="KAG5595299.1"/>
    <property type="molecule type" value="Genomic_DNA"/>
</dbReference>
<dbReference type="AlphaFoldDB" id="A0A9J5Y3S5"/>
<comment type="caution">
    <text evidence="1">The sequence shown here is derived from an EMBL/GenBank/DDBJ whole genome shotgun (WGS) entry which is preliminary data.</text>
</comment>
<evidence type="ECO:0000313" key="2">
    <source>
        <dbReference type="Proteomes" id="UP000824120"/>
    </source>
</evidence>
<organism evidence="1 2">
    <name type="scientific">Solanum commersonii</name>
    <name type="common">Commerson's wild potato</name>
    <name type="synonym">Commerson's nightshade</name>
    <dbReference type="NCBI Taxonomy" id="4109"/>
    <lineage>
        <taxon>Eukaryota</taxon>
        <taxon>Viridiplantae</taxon>
        <taxon>Streptophyta</taxon>
        <taxon>Embryophyta</taxon>
        <taxon>Tracheophyta</taxon>
        <taxon>Spermatophyta</taxon>
        <taxon>Magnoliopsida</taxon>
        <taxon>eudicotyledons</taxon>
        <taxon>Gunneridae</taxon>
        <taxon>Pentapetalae</taxon>
        <taxon>asterids</taxon>
        <taxon>lamiids</taxon>
        <taxon>Solanales</taxon>
        <taxon>Solanaceae</taxon>
        <taxon>Solanoideae</taxon>
        <taxon>Solaneae</taxon>
        <taxon>Solanum</taxon>
    </lineage>
</organism>
<reference evidence="1 2" key="1">
    <citation type="submission" date="2020-09" db="EMBL/GenBank/DDBJ databases">
        <title>De no assembly of potato wild relative species, Solanum commersonii.</title>
        <authorList>
            <person name="Cho K."/>
        </authorList>
    </citation>
    <scope>NUCLEOTIDE SEQUENCE [LARGE SCALE GENOMIC DNA]</scope>
    <source>
        <strain evidence="1">LZ3.2</strain>
        <tissue evidence="1">Leaf</tissue>
    </source>
</reference>
<dbReference type="OrthoDB" id="1305607at2759"/>
<name>A0A9J5Y3S5_SOLCO</name>
<evidence type="ECO:0000313" key="1">
    <source>
        <dbReference type="EMBL" id="KAG5595299.1"/>
    </source>
</evidence>
<keyword evidence="2" id="KW-1185">Reference proteome</keyword>